<dbReference type="Pfam" id="PF01648">
    <property type="entry name" value="ACPS"/>
    <property type="match status" value="1"/>
</dbReference>
<dbReference type="InterPro" id="IPR037143">
    <property type="entry name" value="4-PPantetheinyl_Trfase_dom_sf"/>
</dbReference>
<dbReference type="Pfam" id="PF22624">
    <property type="entry name" value="AASDHPPT_N"/>
    <property type="match status" value="1"/>
</dbReference>
<dbReference type="SUPFAM" id="SSF56214">
    <property type="entry name" value="4'-phosphopantetheinyl transferase"/>
    <property type="match status" value="2"/>
</dbReference>
<organism evidence="1 2">
    <name type="scientific">Punica granatum</name>
    <name type="common">Pomegranate</name>
    <dbReference type="NCBI Taxonomy" id="22663"/>
    <lineage>
        <taxon>Eukaryota</taxon>
        <taxon>Viridiplantae</taxon>
        <taxon>Streptophyta</taxon>
        <taxon>Embryophyta</taxon>
        <taxon>Tracheophyta</taxon>
        <taxon>Spermatophyta</taxon>
        <taxon>Magnoliopsida</taxon>
        <taxon>eudicotyledons</taxon>
        <taxon>Gunneridae</taxon>
        <taxon>Pentapetalae</taxon>
        <taxon>rosids</taxon>
        <taxon>malvids</taxon>
        <taxon>Myrtales</taxon>
        <taxon>Lythraceae</taxon>
        <taxon>Punica</taxon>
    </lineage>
</organism>
<evidence type="ECO:0000313" key="2">
    <source>
        <dbReference type="Proteomes" id="UP000233551"/>
    </source>
</evidence>
<comment type="caution">
    <text evidence="1">The sequence shown here is derived from an EMBL/GenBank/DDBJ whole genome shotgun (WGS) entry which is preliminary data.</text>
</comment>
<dbReference type="GO" id="GO:0000287">
    <property type="term" value="F:magnesium ion binding"/>
    <property type="evidence" value="ECO:0007669"/>
    <property type="project" value="InterPro"/>
</dbReference>
<dbReference type="GO" id="GO:0008897">
    <property type="term" value="F:holo-[acyl-carrier-protein] synthase activity"/>
    <property type="evidence" value="ECO:0007669"/>
    <property type="project" value="UniProtKB-EC"/>
</dbReference>
<reference evidence="1 2" key="1">
    <citation type="submission" date="2017-11" db="EMBL/GenBank/DDBJ databases">
        <title>De-novo sequencing of pomegranate (Punica granatum L.) genome.</title>
        <authorList>
            <person name="Akparov Z."/>
            <person name="Amiraslanov A."/>
            <person name="Hajiyeva S."/>
            <person name="Abbasov M."/>
            <person name="Kaur K."/>
            <person name="Hamwieh A."/>
            <person name="Solovyev V."/>
            <person name="Salamov A."/>
            <person name="Braich B."/>
            <person name="Kosarev P."/>
            <person name="Mahmoud A."/>
            <person name="Hajiyev E."/>
            <person name="Babayeva S."/>
            <person name="Izzatullayeva V."/>
            <person name="Mammadov A."/>
            <person name="Mammadov A."/>
            <person name="Sharifova S."/>
            <person name="Ojaghi J."/>
            <person name="Eynullazada K."/>
            <person name="Bayramov B."/>
            <person name="Abdulazimova A."/>
            <person name="Shahmuradov I."/>
        </authorList>
    </citation>
    <scope>NUCLEOTIDE SEQUENCE [LARGE SCALE GENOMIC DNA]</scope>
    <source>
        <strain evidence="2">cv. AG2017</strain>
        <tissue evidence="1">Leaf</tissue>
    </source>
</reference>
<gene>
    <name evidence="1" type="ORF">CRG98_035299</name>
</gene>
<dbReference type="GeneID" id="116188441"/>
<dbReference type="PANTHER" id="PTHR12215:SF10">
    <property type="entry name" value="L-AMINOADIPATE-SEMIALDEHYDE DEHYDROGENASE-PHOSPHOPANTETHEINYL TRANSFERASE"/>
    <property type="match status" value="1"/>
</dbReference>
<dbReference type="AlphaFoldDB" id="A0A2I0IJY2"/>
<protein>
    <submittedName>
        <fullName evidence="1">Uncharacterized protein</fullName>
    </submittedName>
</protein>
<dbReference type="InterPro" id="IPR008278">
    <property type="entry name" value="4-PPantetheinyl_Trfase_dom"/>
</dbReference>
<dbReference type="FunFam" id="3.90.470.20:FF:000003">
    <property type="entry name" value="L-aminoadipate-semialdehyde dehydrogenase-phosphopantetheinyl transferase"/>
    <property type="match status" value="1"/>
</dbReference>
<dbReference type="GO" id="GO:0019878">
    <property type="term" value="P:lysine biosynthetic process via aminoadipic acid"/>
    <property type="evidence" value="ECO:0007669"/>
    <property type="project" value="TreeGrafter"/>
</dbReference>
<dbReference type="PANTHER" id="PTHR12215">
    <property type="entry name" value="PHOSPHOPANTETHEINE TRANSFERASE"/>
    <property type="match status" value="1"/>
</dbReference>
<dbReference type="InterPro" id="IPR050559">
    <property type="entry name" value="P-Pant_transferase_sf"/>
</dbReference>
<dbReference type="Proteomes" id="UP000233551">
    <property type="component" value="Unassembled WGS sequence"/>
</dbReference>
<proteinExistence type="predicted"/>
<name>A0A2I0IJY2_PUNGR</name>
<dbReference type="EMBL" id="PGOL01002923">
    <property type="protein sequence ID" value="PKI44317.1"/>
    <property type="molecule type" value="Genomic_DNA"/>
</dbReference>
<accession>A0A2I0IJY2</accession>
<dbReference type="STRING" id="22663.A0A2I0IJY2"/>
<dbReference type="GO" id="GO:0005829">
    <property type="term" value="C:cytosol"/>
    <property type="evidence" value="ECO:0007669"/>
    <property type="project" value="TreeGrafter"/>
</dbReference>
<dbReference type="FunFam" id="3.90.470.20:FF:000013">
    <property type="entry name" value="L-aminoadipate-semialdehyde dehydrogenase-phosphopantetheinyl transferase"/>
    <property type="match status" value="1"/>
</dbReference>
<keyword evidence="2" id="KW-1185">Reference proteome</keyword>
<dbReference type="InterPro" id="IPR055066">
    <property type="entry name" value="AASDHPPT_N"/>
</dbReference>
<evidence type="ECO:0000313" key="1">
    <source>
        <dbReference type="EMBL" id="PKI44317.1"/>
    </source>
</evidence>
<dbReference type="Gene3D" id="3.90.470.20">
    <property type="entry name" value="4'-phosphopantetheinyl transferase domain"/>
    <property type="match status" value="2"/>
</dbReference>
<dbReference type="OrthoDB" id="26719at2759"/>
<sequence length="283" mass="32497">MEKGVQRWLVDISKWDPSPRAFSSALSLLPQHDQPSVLRFVRIEDRKRALVSRLLQYALVHEVLGIPFEQITIRRSLEGKPYLEYDGDFMEYPNFNFNASHHGDYVGVASEPLCLVGLDIVSYTPPHKETILEFIQNFTSYFSSLEWGRILSAGSPDESLVEFYRYWSLKEAFVKAIGSGVAFGLDRLEFHHTSWTNIHVKINGKILEDWKFWLHELGGRHCAAIARGHPRLATESYKKTLKQLEFNEEEYLATLHLPNESFVLKTAEELIAILEVSKSGRTA</sequence>